<dbReference type="PANTHER" id="PTHR42944:SF1">
    <property type="entry name" value="ADENINE DNA GLYCOSYLASE"/>
    <property type="match status" value="1"/>
</dbReference>
<evidence type="ECO:0000256" key="1">
    <source>
        <dbReference type="ARBA" id="ARBA00000843"/>
    </source>
</evidence>
<evidence type="ECO:0000256" key="5">
    <source>
        <dbReference type="ARBA" id="ARBA00012045"/>
    </source>
</evidence>
<dbReference type="GO" id="GO:0032357">
    <property type="term" value="F:oxidized purine DNA binding"/>
    <property type="evidence" value="ECO:0007669"/>
    <property type="project" value="TreeGrafter"/>
</dbReference>
<dbReference type="PROSITE" id="PS00764">
    <property type="entry name" value="ENDONUCLEASE_III_1"/>
    <property type="match status" value="1"/>
</dbReference>
<dbReference type="InterPro" id="IPR005760">
    <property type="entry name" value="A/G_AdeGlyc_MutY"/>
</dbReference>
<evidence type="ECO:0000256" key="14">
    <source>
        <dbReference type="ARBA" id="ARBA00023295"/>
    </source>
</evidence>
<dbReference type="Pfam" id="PF14815">
    <property type="entry name" value="NUDIX_4"/>
    <property type="match status" value="1"/>
</dbReference>
<feature type="compositionally biased region" description="Low complexity" evidence="15">
    <location>
        <begin position="426"/>
        <end position="435"/>
    </location>
</feature>
<evidence type="ECO:0000256" key="12">
    <source>
        <dbReference type="ARBA" id="ARBA00023014"/>
    </source>
</evidence>
<dbReference type="InterPro" id="IPR004036">
    <property type="entry name" value="Endonuclease-III-like_CS2"/>
</dbReference>
<dbReference type="PROSITE" id="PS01155">
    <property type="entry name" value="ENDONUCLEASE_III_2"/>
    <property type="match status" value="1"/>
</dbReference>
<evidence type="ECO:0000256" key="15">
    <source>
        <dbReference type="SAM" id="MobiDB-lite"/>
    </source>
</evidence>
<dbReference type="Proteomes" id="UP000474159">
    <property type="component" value="Unassembled WGS sequence"/>
</dbReference>
<evidence type="ECO:0000256" key="11">
    <source>
        <dbReference type="ARBA" id="ARBA00023004"/>
    </source>
</evidence>
<keyword evidence="9" id="KW-0227">DNA damage</keyword>
<dbReference type="GO" id="GO:0006298">
    <property type="term" value="P:mismatch repair"/>
    <property type="evidence" value="ECO:0007669"/>
    <property type="project" value="TreeGrafter"/>
</dbReference>
<dbReference type="GO" id="GO:0000701">
    <property type="term" value="F:purine-specific mismatch base pair DNA N-glycosylase activity"/>
    <property type="evidence" value="ECO:0007669"/>
    <property type="project" value="UniProtKB-EC"/>
</dbReference>
<comment type="function">
    <text evidence="3">Adenine glycosylase active on G-A mispairs. MutY also corrects error-prone DNA synthesis past GO lesions which are due to the oxidatively damaged form of guanine: 7,8-dihydro-8-oxoguanine (8-oxo-dGTP).</text>
</comment>
<evidence type="ECO:0000259" key="16">
    <source>
        <dbReference type="SMART" id="SM00478"/>
    </source>
</evidence>
<keyword evidence="14" id="KW-0326">Glycosidase</keyword>
<dbReference type="EMBL" id="VZZK01000002">
    <property type="protein sequence ID" value="KAB1081293.1"/>
    <property type="molecule type" value="Genomic_DNA"/>
</dbReference>
<evidence type="ECO:0000256" key="6">
    <source>
        <dbReference type="ARBA" id="ARBA00022023"/>
    </source>
</evidence>
<protein>
    <recommendedName>
        <fullName evidence="6">Adenine DNA glycosylase</fullName>
        <ecNumber evidence="5">3.2.2.31</ecNumber>
    </recommendedName>
</protein>
<feature type="domain" description="HhH-GPD" evidence="16">
    <location>
        <begin position="48"/>
        <end position="195"/>
    </location>
</feature>
<dbReference type="GO" id="GO:0046872">
    <property type="term" value="F:metal ion binding"/>
    <property type="evidence" value="ECO:0007669"/>
    <property type="project" value="UniProtKB-KW"/>
</dbReference>
<proteinExistence type="inferred from homology"/>
<feature type="region of interest" description="Disordered" evidence="15">
    <location>
        <begin position="378"/>
        <end position="450"/>
    </location>
</feature>
<dbReference type="Pfam" id="PF00730">
    <property type="entry name" value="HhH-GPD"/>
    <property type="match status" value="1"/>
</dbReference>
<evidence type="ECO:0000256" key="4">
    <source>
        <dbReference type="ARBA" id="ARBA00008343"/>
    </source>
</evidence>
<evidence type="ECO:0000256" key="7">
    <source>
        <dbReference type="ARBA" id="ARBA00022485"/>
    </source>
</evidence>
<dbReference type="SUPFAM" id="SSF55811">
    <property type="entry name" value="Nudix"/>
    <property type="match status" value="1"/>
</dbReference>
<keyword evidence="11" id="KW-0408">Iron</keyword>
<feature type="compositionally biased region" description="Basic residues" evidence="15">
    <location>
        <begin position="439"/>
        <end position="450"/>
    </location>
</feature>
<dbReference type="InterPro" id="IPR011257">
    <property type="entry name" value="DNA_glycosylase"/>
</dbReference>
<evidence type="ECO:0000256" key="13">
    <source>
        <dbReference type="ARBA" id="ARBA00023204"/>
    </source>
</evidence>
<dbReference type="SMART" id="SM00478">
    <property type="entry name" value="ENDO3c"/>
    <property type="match status" value="1"/>
</dbReference>
<evidence type="ECO:0000256" key="8">
    <source>
        <dbReference type="ARBA" id="ARBA00022723"/>
    </source>
</evidence>
<evidence type="ECO:0000256" key="9">
    <source>
        <dbReference type="ARBA" id="ARBA00022763"/>
    </source>
</evidence>
<dbReference type="InterPro" id="IPR004035">
    <property type="entry name" value="Endouclease-III_FeS-bd_BS"/>
</dbReference>
<accession>A0A6L3T7T2</accession>
<keyword evidence="8" id="KW-0479">Metal-binding</keyword>
<dbReference type="Gene3D" id="3.90.79.10">
    <property type="entry name" value="Nucleoside Triphosphate Pyrophosphohydrolase"/>
    <property type="match status" value="1"/>
</dbReference>
<dbReference type="GO" id="GO:0006284">
    <property type="term" value="P:base-excision repair"/>
    <property type="evidence" value="ECO:0007669"/>
    <property type="project" value="InterPro"/>
</dbReference>
<dbReference type="RefSeq" id="WP_150997083.1">
    <property type="nucleotide sequence ID" value="NZ_BPQY01000735.1"/>
</dbReference>
<dbReference type="GO" id="GO:0051539">
    <property type="term" value="F:4 iron, 4 sulfur cluster binding"/>
    <property type="evidence" value="ECO:0007669"/>
    <property type="project" value="UniProtKB-KW"/>
</dbReference>
<dbReference type="CDD" id="cd00056">
    <property type="entry name" value="ENDO3c"/>
    <property type="match status" value="1"/>
</dbReference>
<evidence type="ECO:0000256" key="2">
    <source>
        <dbReference type="ARBA" id="ARBA00001966"/>
    </source>
</evidence>
<evidence type="ECO:0000256" key="10">
    <source>
        <dbReference type="ARBA" id="ARBA00022801"/>
    </source>
</evidence>
<keyword evidence="12" id="KW-0411">Iron-sulfur</keyword>
<evidence type="ECO:0000256" key="3">
    <source>
        <dbReference type="ARBA" id="ARBA00002933"/>
    </source>
</evidence>
<dbReference type="InterPro" id="IPR023170">
    <property type="entry name" value="HhH_base_excis_C"/>
</dbReference>
<keyword evidence="18" id="KW-1185">Reference proteome</keyword>
<dbReference type="GO" id="GO:0034039">
    <property type="term" value="F:8-oxo-7,8-dihydroguanine DNA N-glycosylase activity"/>
    <property type="evidence" value="ECO:0007669"/>
    <property type="project" value="TreeGrafter"/>
</dbReference>
<sequence>MSAPDATIPGPRAADLLCWYDRHRRVLPWRALAGERPDPYRVWLSEVMLQQTTIAAVKPYFQRFLERFPTVEALAEAPEEAVMAAWAGLGYYSRARNLHACAKVVAAAGRFPDTAEALRRLPGIGAYTAGAIAAIAFDRQEAAVDGNVERVMTRLCAIETPLPASRPEIRRITQALVPADRPGDFAQAVMDLGATICTPKRPACALCPWLGPCRARVLGLQETFPRKVKVVKGTLRRGAAFVVVRGGDEAVLLRTRPATGLLGAMAEPPMSPWEPDYDPARALLDAPLDARWKRLPGLVRHGFTHFPLELTVFHARVGLATPAPEGMRFTPRRDLDAEPLPGVMKKVLAHALNPPAEPAPARAAKPKREPAPAPLLAAAEVTIPEPEPLPTIRSVPKPRPREARPELARTEADDGPMDFADDAMAAEEGALARPAARPKPARGRPRASKR</sequence>
<dbReference type="GO" id="GO:0035485">
    <property type="term" value="F:adenine/guanine mispair binding"/>
    <property type="evidence" value="ECO:0007669"/>
    <property type="project" value="TreeGrafter"/>
</dbReference>
<dbReference type="EC" id="3.2.2.31" evidence="5"/>
<dbReference type="InterPro" id="IPR003265">
    <property type="entry name" value="HhH-GPD_domain"/>
</dbReference>
<name>A0A6L3T7T2_9HYPH</name>
<gene>
    <name evidence="17" type="primary">mutY</name>
    <name evidence="17" type="ORF">F6X53_03010</name>
</gene>
<dbReference type="InterPro" id="IPR015797">
    <property type="entry name" value="NUDIX_hydrolase-like_dom_sf"/>
</dbReference>
<dbReference type="Gene3D" id="1.10.340.30">
    <property type="entry name" value="Hypothetical protein, domain 2"/>
    <property type="match status" value="1"/>
</dbReference>
<keyword evidence="13" id="KW-0234">DNA repair</keyword>
<feature type="compositionally biased region" description="Acidic residues" evidence="15">
    <location>
        <begin position="413"/>
        <end position="425"/>
    </location>
</feature>
<dbReference type="FunFam" id="1.10.340.30:FF:000002">
    <property type="entry name" value="Adenine DNA glycosylase"/>
    <property type="match status" value="1"/>
</dbReference>
<comment type="similarity">
    <text evidence="4">Belongs to the Nth/MutY family.</text>
</comment>
<dbReference type="Gene3D" id="1.10.1670.10">
    <property type="entry name" value="Helix-hairpin-Helix base-excision DNA repair enzymes (C-terminal)"/>
    <property type="match status" value="1"/>
</dbReference>
<dbReference type="AlphaFoldDB" id="A0A6L3T7T2"/>
<reference evidence="17 18" key="1">
    <citation type="submission" date="2019-09" db="EMBL/GenBank/DDBJ databases">
        <title>YIM 48816 draft genome.</title>
        <authorList>
            <person name="Jiang L."/>
        </authorList>
    </citation>
    <scope>NUCLEOTIDE SEQUENCE [LARGE SCALE GENOMIC DNA]</scope>
    <source>
        <strain evidence="17 18">YIM 48816</strain>
    </source>
</reference>
<dbReference type="CDD" id="cd03431">
    <property type="entry name" value="NUDIX_DNA_Glycosylase_C-MutY"/>
    <property type="match status" value="1"/>
</dbReference>
<dbReference type="InterPro" id="IPR029119">
    <property type="entry name" value="MutY_C"/>
</dbReference>
<dbReference type="InterPro" id="IPR044298">
    <property type="entry name" value="MIG/MutY"/>
</dbReference>
<evidence type="ECO:0000313" key="17">
    <source>
        <dbReference type="EMBL" id="KAB1081293.1"/>
    </source>
</evidence>
<dbReference type="PANTHER" id="PTHR42944">
    <property type="entry name" value="ADENINE DNA GLYCOSYLASE"/>
    <property type="match status" value="1"/>
</dbReference>
<dbReference type="SUPFAM" id="SSF48150">
    <property type="entry name" value="DNA-glycosylase"/>
    <property type="match status" value="1"/>
</dbReference>
<organism evidence="17 18">
    <name type="scientific">Methylobacterium soli</name>
    <dbReference type="NCBI Taxonomy" id="553447"/>
    <lineage>
        <taxon>Bacteria</taxon>
        <taxon>Pseudomonadati</taxon>
        <taxon>Pseudomonadota</taxon>
        <taxon>Alphaproteobacteria</taxon>
        <taxon>Hyphomicrobiales</taxon>
        <taxon>Methylobacteriaceae</taxon>
        <taxon>Methylobacterium</taxon>
    </lineage>
</organism>
<evidence type="ECO:0000313" key="18">
    <source>
        <dbReference type="Proteomes" id="UP000474159"/>
    </source>
</evidence>
<feature type="compositionally biased region" description="Basic and acidic residues" evidence="15">
    <location>
        <begin position="399"/>
        <end position="412"/>
    </location>
</feature>
<keyword evidence="7" id="KW-0004">4Fe-4S</keyword>
<comment type="catalytic activity">
    <reaction evidence="1">
        <text>Hydrolyzes free adenine bases from 7,8-dihydro-8-oxoguanine:adenine mismatched double-stranded DNA, leaving an apurinic site.</text>
        <dbReference type="EC" id="3.2.2.31"/>
    </reaction>
</comment>
<dbReference type="OrthoDB" id="9802365at2"/>
<comment type="cofactor">
    <cofactor evidence="2">
        <name>[4Fe-4S] cluster</name>
        <dbReference type="ChEBI" id="CHEBI:49883"/>
    </cofactor>
</comment>
<keyword evidence="10" id="KW-0378">Hydrolase</keyword>
<comment type="caution">
    <text evidence="17">The sequence shown here is derived from an EMBL/GenBank/DDBJ whole genome shotgun (WGS) entry which is preliminary data.</text>
</comment>
<dbReference type="NCBIfam" id="TIGR01084">
    <property type="entry name" value="mutY"/>
    <property type="match status" value="1"/>
</dbReference>